<dbReference type="Proteomes" id="UP000615760">
    <property type="component" value="Unassembled WGS sequence"/>
</dbReference>
<sequence length="201" mass="23615">MEKQRLADGLKNHLNKNYESIAPYYKKKPIILEELILLTFEINRCLLVGANMATITLTNYLLENLLKIALMKDEQKILPIEAPWGENLEKLDDKYTSWALEKTINACCARSLISKEQKKQLLNFKEKYRNGFSHSSRRLILKDFESPHKPNDIRTLLRKSSENQALEVFMFSKENALSYYDYVFHLIFDIEKNLTDKHSLL</sequence>
<accession>A0ABQ1K0A6</accession>
<comment type="caution">
    <text evidence="1">The sequence shown here is derived from an EMBL/GenBank/DDBJ whole genome shotgun (WGS) entry which is preliminary data.</text>
</comment>
<evidence type="ECO:0000313" key="1">
    <source>
        <dbReference type="EMBL" id="GGB84111.1"/>
    </source>
</evidence>
<dbReference type="EMBL" id="BMJE01000007">
    <property type="protein sequence ID" value="GGB84111.1"/>
    <property type="molecule type" value="Genomic_DNA"/>
</dbReference>
<proteinExistence type="predicted"/>
<reference evidence="2" key="1">
    <citation type="journal article" date="2019" name="Int. J. Syst. Evol. Microbiol.">
        <title>The Global Catalogue of Microorganisms (GCM) 10K type strain sequencing project: providing services to taxonomists for standard genome sequencing and annotation.</title>
        <authorList>
            <consortium name="The Broad Institute Genomics Platform"/>
            <consortium name="The Broad Institute Genome Sequencing Center for Infectious Disease"/>
            <person name="Wu L."/>
            <person name="Ma J."/>
        </authorList>
    </citation>
    <scope>NUCLEOTIDE SEQUENCE [LARGE SCALE GENOMIC DNA]</scope>
    <source>
        <strain evidence="2">CGMCC 1.15461</strain>
    </source>
</reference>
<evidence type="ECO:0008006" key="3">
    <source>
        <dbReference type="Google" id="ProtNLM"/>
    </source>
</evidence>
<protein>
    <recommendedName>
        <fullName evidence="3">RiboL-PSP-HEPN domain-containing protein</fullName>
    </recommendedName>
</protein>
<keyword evidence="2" id="KW-1185">Reference proteome</keyword>
<gene>
    <name evidence="1" type="ORF">GCM10007424_25160</name>
</gene>
<organism evidence="1 2">
    <name type="scientific">Flavobacterium suaedae</name>
    <dbReference type="NCBI Taxonomy" id="1767027"/>
    <lineage>
        <taxon>Bacteria</taxon>
        <taxon>Pseudomonadati</taxon>
        <taxon>Bacteroidota</taxon>
        <taxon>Flavobacteriia</taxon>
        <taxon>Flavobacteriales</taxon>
        <taxon>Flavobacteriaceae</taxon>
        <taxon>Flavobacterium</taxon>
    </lineage>
</organism>
<evidence type="ECO:0000313" key="2">
    <source>
        <dbReference type="Proteomes" id="UP000615760"/>
    </source>
</evidence>
<dbReference type="RefSeq" id="WP_188621667.1">
    <property type="nucleotide sequence ID" value="NZ_BMJE01000007.1"/>
</dbReference>
<name>A0ABQ1K0A6_9FLAO</name>